<dbReference type="FunFam" id="3.30.300.30:FF:000008">
    <property type="entry name" value="2,3-dihydroxybenzoate-AMP ligase"/>
    <property type="match status" value="1"/>
</dbReference>
<evidence type="ECO:0000313" key="5">
    <source>
        <dbReference type="EMBL" id="CAB4674410.1"/>
    </source>
</evidence>
<dbReference type="AlphaFoldDB" id="A0A6J6MJJ3"/>
<dbReference type="InterPro" id="IPR025110">
    <property type="entry name" value="AMP-bd_C"/>
</dbReference>
<dbReference type="Pfam" id="PF13193">
    <property type="entry name" value="AMP-binding_C"/>
    <property type="match status" value="1"/>
</dbReference>
<name>A0A6J6MJJ3_9ZZZZ</name>
<evidence type="ECO:0000259" key="3">
    <source>
        <dbReference type="Pfam" id="PF00501"/>
    </source>
</evidence>
<feature type="domain" description="AMP-binding enzyme C-terminal" evidence="4">
    <location>
        <begin position="119"/>
        <end position="194"/>
    </location>
</feature>
<dbReference type="InterPro" id="IPR042099">
    <property type="entry name" value="ANL_N_sf"/>
</dbReference>
<dbReference type="GO" id="GO:0006631">
    <property type="term" value="P:fatty acid metabolic process"/>
    <property type="evidence" value="ECO:0007669"/>
    <property type="project" value="TreeGrafter"/>
</dbReference>
<proteinExistence type="inferred from homology"/>
<comment type="similarity">
    <text evidence="1">Belongs to the ATP-dependent AMP-binding enzyme family.</text>
</comment>
<evidence type="ECO:0000256" key="1">
    <source>
        <dbReference type="ARBA" id="ARBA00006432"/>
    </source>
</evidence>
<reference evidence="5" key="1">
    <citation type="submission" date="2020-05" db="EMBL/GenBank/DDBJ databases">
        <authorList>
            <person name="Chiriac C."/>
            <person name="Salcher M."/>
            <person name="Ghai R."/>
            <person name="Kavagutti S V."/>
        </authorList>
    </citation>
    <scope>NUCLEOTIDE SEQUENCE</scope>
</reference>
<accession>A0A6J6MJJ3</accession>
<sequence length="211" mass="22682">MTELGGNAVFMDGDAHRRGVTTDPHLLTAAGKPGPLAEARIVDHAMVDLPTGEVGEIVIRGAQVFSGYWNDPASTAETIIDGWLRTGDLGFIDSEGFISVVDRKKDIIVTGGENVASREVEEVLHRHPGVLEVAVIGVPDEHWGEAVCAAIVPRPGIAVTSEEIVALARNYLASYKKPRHVVLVESLPRNTSGKVMKHVLRDQVAEILASR</sequence>
<dbReference type="PANTHER" id="PTHR43201:SF5">
    <property type="entry name" value="MEDIUM-CHAIN ACYL-COA LIGASE ACSF2, MITOCHONDRIAL"/>
    <property type="match status" value="1"/>
</dbReference>
<protein>
    <submittedName>
        <fullName evidence="5">Unannotated protein</fullName>
    </submittedName>
</protein>
<dbReference type="PANTHER" id="PTHR43201">
    <property type="entry name" value="ACYL-COA SYNTHETASE"/>
    <property type="match status" value="1"/>
</dbReference>
<dbReference type="SUPFAM" id="SSF56801">
    <property type="entry name" value="Acetyl-CoA synthetase-like"/>
    <property type="match status" value="1"/>
</dbReference>
<evidence type="ECO:0000256" key="2">
    <source>
        <dbReference type="ARBA" id="ARBA00022598"/>
    </source>
</evidence>
<gene>
    <name evidence="5" type="ORF">UFOPK2242_01653</name>
</gene>
<dbReference type="Pfam" id="PF00501">
    <property type="entry name" value="AMP-binding"/>
    <property type="match status" value="1"/>
</dbReference>
<dbReference type="EMBL" id="CAEZWM010000288">
    <property type="protein sequence ID" value="CAB4674410.1"/>
    <property type="molecule type" value="Genomic_DNA"/>
</dbReference>
<dbReference type="Gene3D" id="3.30.300.30">
    <property type="match status" value="1"/>
</dbReference>
<evidence type="ECO:0000259" key="4">
    <source>
        <dbReference type="Pfam" id="PF13193"/>
    </source>
</evidence>
<feature type="domain" description="AMP-dependent synthetase/ligase" evidence="3">
    <location>
        <begin position="1"/>
        <end position="69"/>
    </location>
</feature>
<dbReference type="Gene3D" id="3.40.50.12780">
    <property type="entry name" value="N-terminal domain of ligase-like"/>
    <property type="match status" value="1"/>
</dbReference>
<dbReference type="InterPro" id="IPR000873">
    <property type="entry name" value="AMP-dep_synth/lig_dom"/>
</dbReference>
<keyword evidence="2" id="KW-0436">Ligase</keyword>
<dbReference type="GO" id="GO:0031956">
    <property type="term" value="F:medium-chain fatty acid-CoA ligase activity"/>
    <property type="evidence" value="ECO:0007669"/>
    <property type="project" value="TreeGrafter"/>
</dbReference>
<organism evidence="5">
    <name type="scientific">freshwater metagenome</name>
    <dbReference type="NCBI Taxonomy" id="449393"/>
    <lineage>
        <taxon>unclassified sequences</taxon>
        <taxon>metagenomes</taxon>
        <taxon>ecological metagenomes</taxon>
    </lineage>
</organism>
<dbReference type="InterPro" id="IPR045851">
    <property type="entry name" value="AMP-bd_C_sf"/>
</dbReference>